<evidence type="ECO:0000256" key="10">
    <source>
        <dbReference type="ARBA" id="ARBA00023315"/>
    </source>
</evidence>
<dbReference type="EC" id="2.3.1.50" evidence="5"/>
<comment type="caution">
    <text evidence="12">The sequence shown here is derived from an EMBL/GenBank/DDBJ whole genome shotgun (WGS) entry which is preliminary data.</text>
</comment>
<dbReference type="GO" id="GO:0004758">
    <property type="term" value="F:serine C-palmitoyltransferase activity"/>
    <property type="evidence" value="ECO:0007669"/>
    <property type="project" value="TreeGrafter"/>
</dbReference>
<evidence type="ECO:0000259" key="11">
    <source>
        <dbReference type="Pfam" id="PF00155"/>
    </source>
</evidence>
<proteinExistence type="inferred from homology"/>
<evidence type="ECO:0000313" key="13">
    <source>
        <dbReference type="Proteomes" id="UP000265618"/>
    </source>
</evidence>
<dbReference type="GO" id="GO:0005783">
    <property type="term" value="C:endoplasmic reticulum"/>
    <property type="evidence" value="ECO:0007669"/>
    <property type="project" value="TreeGrafter"/>
</dbReference>
<keyword evidence="6" id="KW-0808">Transferase</keyword>
<evidence type="ECO:0000256" key="5">
    <source>
        <dbReference type="ARBA" id="ARBA00013220"/>
    </source>
</evidence>
<comment type="similarity">
    <text evidence="4">Belongs to the class-II pyridoxal-phosphate-dependent aminotransferase family.</text>
</comment>
<dbReference type="AlphaFoldDB" id="A0A9K3D1T6"/>
<keyword evidence="7" id="KW-0663">Pyridoxal phosphate</keyword>
<keyword evidence="8" id="KW-0746">Sphingolipid metabolism</keyword>
<dbReference type="EMBL" id="BDIP01002121">
    <property type="protein sequence ID" value="GIQ85759.1"/>
    <property type="molecule type" value="Genomic_DNA"/>
</dbReference>
<dbReference type="SUPFAM" id="SSF53383">
    <property type="entry name" value="PLP-dependent transferases"/>
    <property type="match status" value="1"/>
</dbReference>
<comment type="pathway">
    <text evidence="2">Lipid metabolism; sphingolipid metabolism.</text>
</comment>
<dbReference type="PANTHER" id="PTHR13693">
    <property type="entry name" value="CLASS II AMINOTRANSFERASE/8-AMINO-7-OXONONANOATE SYNTHASE"/>
    <property type="match status" value="1"/>
</dbReference>
<dbReference type="Gene3D" id="3.40.640.10">
    <property type="entry name" value="Type I PLP-dependent aspartate aminotransferase-like (Major domain)"/>
    <property type="match status" value="1"/>
</dbReference>
<feature type="domain" description="Aminotransferase class I/classII large" evidence="11">
    <location>
        <begin position="139"/>
        <end position="388"/>
    </location>
</feature>
<dbReference type="GO" id="GO:0046512">
    <property type="term" value="P:sphingosine biosynthetic process"/>
    <property type="evidence" value="ECO:0007669"/>
    <property type="project" value="TreeGrafter"/>
</dbReference>
<dbReference type="InterPro" id="IPR015421">
    <property type="entry name" value="PyrdxlP-dep_Trfase_major"/>
</dbReference>
<dbReference type="InterPro" id="IPR015424">
    <property type="entry name" value="PyrdxlP-dep_Trfase"/>
</dbReference>
<dbReference type="GO" id="GO:0046513">
    <property type="term" value="P:ceramide biosynthetic process"/>
    <property type="evidence" value="ECO:0007669"/>
    <property type="project" value="TreeGrafter"/>
</dbReference>
<evidence type="ECO:0000256" key="6">
    <source>
        <dbReference type="ARBA" id="ARBA00022679"/>
    </source>
</evidence>
<keyword evidence="10" id="KW-0012">Acyltransferase</keyword>
<dbReference type="OrthoDB" id="3168162at2759"/>
<protein>
    <recommendedName>
        <fullName evidence="5">serine C-palmitoyltransferase</fullName>
        <ecNumber evidence="5">2.3.1.50</ecNumber>
    </recommendedName>
</protein>
<dbReference type="InterPro" id="IPR004839">
    <property type="entry name" value="Aminotransferase_I/II_large"/>
</dbReference>
<reference evidence="12 13" key="1">
    <citation type="journal article" date="2018" name="PLoS ONE">
        <title>The draft genome of Kipferlia bialata reveals reductive genome evolution in fornicate parasites.</title>
        <authorList>
            <person name="Tanifuji G."/>
            <person name="Takabayashi S."/>
            <person name="Kume K."/>
            <person name="Takagi M."/>
            <person name="Nakayama T."/>
            <person name="Kamikawa R."/>
            <person name="Inagaki Y."/>
            <person name="Hashimoto T."/>
        </authorList>
    </citation>
    <scope>NUCLEOTIDE SEQUENCE [LARGE SCALE GENOMIC DNA]</scope>
    <source>
        <strain evidence="12">NY0173</strain>
    </source>
</reference>
<evidence type="ECO:0000256" key="1">
    <source>
        <dbReference type="ARBA" id="ARBA00001933"/>
    </source>
</evidence>
<name>A0A9K3D1T6_9EUKA</name>
<evidence type="ECO:0000256" key="4">
    <source>
        <dbReference type="ARBA" id="ARBA00008392"/>
    </source>
</evidence>
<dbReference type="Pfam" id="PF00155">
    <property type="entry name" value="Aminotran_1_2"/>
    <property type="match status" value="1"/>
</dbReference>
<keyword evidence="9" id="KW-0443">Lipid metabolism</keyword>
<sequence>MGAVDPDPPAPIRALVMGAVDPDPPAPVCDREGIDMTDEEVERRVKAMPSPRLAPLNYAVPVRRHKHTSEREREGEREVDADVDGEGEVYYSASEREGECLEGLESIGMGDVLDTSPVVSARLSNRQVVIGEKVLTDYASHDYLGMSMHPVVLKKARAALRRYGVGSCGPRSFYGTMDAHLLLEQSLAKWTGAEQCIAYSFGQSAMGSVVPCFARPGDILFVDELCTKEIFSACTLSRATVMIFRHNDMESLEALMHRVSVSPKDRKDQRRFVIVEGLYKATGNVCPIHKVIPLAESHFCRVILDESHSLGVLGHTGRGVLEHWRDRDVSTYTISDVDLVTAGLEAAVGGMGGVCLGDTALVEHQRLNGIAYCFSASCPPYLAVAATSSVGVLTEDTSLVLSLGAKCRSCHTLLADMQCVNRGDLSGLGLGVTLLTQFSGSPIQVLSLPSLEACLSVQSDMRDKGYLLGVDRERANLRMCVGIGVGERDRQRMVAELDAVIAETLA</sequence>
<comment type="pathway">
    <text evidence="3">Sphingolipid metabolism.</text>
</comment>
<dbReference type="GO" id="GO:0030170">
    <property type="term" value="F:pyridoxal phosphate binding"/>
    <property type="evidence" value="ECO:0007669"/>
    <property type="project" value="InterPro"/>
</dbReference>
<evidence type="ECO:0000256" key="2">
    <source>
        <dbReference type="ARBA" id="ARBA00004760"/>
    </source>
</evidence>
<evidence type="ECO:0000256" key="3">
    <source>
        <dbReference type="ARBA" id="ARBA00004991"/>
    </source>
</evidence>
<dbReference type="InterPro" id="IPR050087">
    <property type="entry name" value="AON_synthase_class-II"/>
</dbReference>
<evidence type="ECO:0000256" key="9">
    <source>
        <dbReference type="ARBA" id="ARBA00023098"/>
    </source>
</evidence>
<organism evidence="12 13">
    <name type="scientific">Kipferlia bialata</name>
    <dbReference type="NCBI Taxonomy" id="797122"/>
    <lineage>
        <taxon>Eukaryota</taxon>
        <taxon>Metamonada</taxon>
        <taxon>Carpediemonas-like organisms</taxon>
        <taxon>Kipferlia</taxon>
    </lineage>
</organism>
<evidence type="ECO:0000256" key="7">
    <source>
        <dbReference type="ARBA" id="ARBA00022898"/>
    </source>
</evidence>
<dbReference type="InterPro" id="IPR015422">
    <property type="entry name" value="PyrdxlP-dep_Trfase_small"/>
</dbReference>
<evidence type="ECO:0000256" key="8">
    <source>
        <dbReference type="ARBA" id="ARBA00022919"/>
    </source>
</evidence>
<dbReference type="PANTHER" id="PTHR13693:SF2">
    <property type="entry name" value="SERINE PALMITOYLTRANSFERASE 1"/>
    <property type="match status" value="1"/>
</dbReference>
<dbReference type="GO" id="GO:0016020">
    <property type="term" value="C:membrane"/>
    <property type="evidence" value="ECO:0007669"/>
    <property type="project" value="GOC"/>
</dbReference>
<keyword evidence="13" id="KW-1185">Reference proteome</keyword>
<comment type="cofactor">
    <cofactor evidence="1">
        <name>pyridoxal 5'-phosphate</name>
        <dbReference type="ChEBI" id="CHEBI:597326"/>
    </cofactor>
</comment>
<gene>
    <name evidence="12" type="ORF">KIPB_007485</name>
</gene>
<evidence type="ECO:0000313" key="12">
    <source>
        <dbReference type="EMBL" id="GIQ85759.1"/>
    </source>
</evidence>
<accession>A0A9K3D1T6</accession>
<dbReference type="Proteomes" id="UP000265618">
    <property type="component" value="Unassembled WGS sequence"/>
</dbReference>
<dbReference type="Gene3D" id="3.90.1150.10">
    <property type="entry name" value="Aspartate Aminotransferase, domain 1"/>
    <property type="match status" value="1"/>
</dbReference>